<dbReference type="EMBL" id="SLVX01000016">
    <property type="protein sequence ID" value="TCN40009.1"/>
    <property type="molecule type" value="Genomic_DNA"/>
</dbReference>
<proteinExistence type="predicted"/>
<dbReference type="Proteomes" id="UP000295351">
    <property type="component" value="Unassembled WGS sequence"/>
</dbReference>
<gene>
    <name evidence="1" type="ORF">EV665_11692</name>
</gene>
<evidence type="ECO:0000313" key="1">
    <source>
        <dbReference type="EMBL" id="TCN40009.1"/>
    </source>
</evidence>
<comment type="caution">
    <text evidence="1">The sequence shown here is derived from an EMBL/GenBank/DDBJ whole genome shotgun (WGS) entry which is preliminary data.</text>
</comment>
<reference evidence="1 2" key="1">
    <citation type="submission" date="2019-03" db="EMBL/GenBank/DDBJ databases">
        <title>Genomic Encyclopedia of Type Strains, Phase IV (KMG-IV): sequencing the most valuable type-strain genomes for metagenomic binning, comparative biology and taxonomic classification.</title>
        <authorList>
            <person name="Goeker M."/>
        </authorList>
    </citation>
    <scope>NUCLEOTIDE SEQUENCE [LARGE SCALE GENOMIC DNA]</scope>
    <source>
        <strain evidence="1 2">DSM 18401</strain>
    </source>
</reference>
<name>A0A4R2CLF1_SHIGR</name>
<dbReference type="Pfam" id="PF01263">
    <property type="entry name" value="Aldose_epim"/>
    <property type="match status" value="1"/>
</dbReference>
<dbReference type="AlphaFoldDB" id="A0A4R2CLF1"/>
<dbReference type="GO" id="GO:0005975">
    <property type="term" value="P:carbohydrate metabolic process"/>
    <property type="evidence" value="ECO:0007669"/>
    <property type="project" value="InterPro"/>
</dbReference>
<dbReference type="GO" id="GO:0030246">
    <property type="term" value="F:carbohydrate binding"/>
    <property type="evidence" value="ECO:0007669"/>
    <property type="project" value="InterPro"/>
</dbReference>
<protein>
    <submittedName>
        <fullName evidence="1">Aldose 1-epimerase</fullName>
    </submittedName>
</protein>
<dbReference type="InterPro" id="IPR011013">
    <property type="entry name" value="Gal_mutarotase_sf_dom"/>
</dbReference>
<organism evidence="1 2">
    <name type="scientific">Shinella granuli</name>
    <dbReference type="NCBI Taxonomy" id="323621"/>
    <lineage>
        <taxon>Bacteria</taxon>
        <taxon>Pseudomonadati</taxon>
        <taxon>Pseudomonadota</taxon>
        <taxon>Alphaproteobacteria</taxon>
        <taxon>Hyphomicrobiales</taxon>
        <taxon>Rhizobiaceae</taxon>
        <taxon>Shinella</taxon>
    </lineage>
</organism>
<evidence type="ECO:0000313" key="2">
    <source>
        <dbReference type="Proteomes" id="UP000295351"/>
    </source>
</evidence>
<sequence length="297" mass="32618">MAIELDNGAARIRVRPDLGAGLTCFDVRHGGAWQPVFRTVDPATAHPFALSNILLVPFSGRVSGGGFAFDGAFHALPRNMETESYPIHGNGFSSAWAEASRSDGCITLTLSSDGPGPFRYEATMCYRLEGAGLVMELSLVNRAKTRLPYGAGFHPWFVRDADTTLAAPSKGVWLEQPDHLPKAYEPIARHPDMDFNVPRPLPPRWINNWFDGWDGKARIDWPARGLRAEVEASEALDQYVVFSPAADADFFCFEPVSHPVDAFNLPDRPDAYGLKVLSPGETLDIWTRIAVSPHKAA</sequence>
<keyword evidence="2" id="KW-1185">Reference proteome</keyword>
<dbReference type="CDD" id="cd09021">
    <property type="entry name" value="Aldose_epim_Ec_YphB"/>
    <property type="match status" value="1"/>
</dbReference>
<dbReference type="Gene3D" id="2.70.98.10">
    <property type="match status" value="1"/>
</dbReference>
<dbReference type="GO" id="GO:0016853">
    <property type="term" value="F:isomerase activity"/>
    <property type="evidence" value="ECO:0007669"/>
    <property type="project" value="InterPro"/>
</dbReference>
<dbReference type="InterPro" id="IPR008183">
    <property type="entry name" value="Aldose_1/G6P_1-epimerase"/>
</dbReference>
<dbReference type="InterPro" id="IPR014718">
    <property type="entry name" value="GH-type_carb-bd"/>
</dbReference>
<dbReference type="SUPFAM" id="SSF74650">
    <property type="entry name" value="Galactose mutarotase-like"/>
    <property type="match status" value="1"/>
</dbReference>
<accession>A0A4R2CLF1</accession>